<dbReference type="PANTHER" id="PTHR10728">
    <property type="entry name" value="CYTOSOLIC PHOSPHOLIPASE A2"/>
    <property type="match status" value="1"/>
</dbReference>
<dbReference type="GO" id="GO:0046475">
    <property type="term" value="P:glycerophospholipid catabolic process"/>
    <property type="evidence" value="ECO:0007669"/>
    <property type="project" value="TreeGrafter"/>
</dbReference>
<keyword evidence="6" id="KW-1185">Reference proteome</keyword>
<keyword evidence="1 3" id="KW-0378">Hydrolase</keyword>
<dbReference type="GO" id="GO:0005829">
    <property type="term" value="C:cytosol"/>
    <property type="evidence" value="ECO:0007669"/>
    <property type="project" value="TreeGrafter"/>
</dbReference>
<sequence length="191" mass="21465">QVKTEVNVLKTLSKHEQSATASRKEEVKRGLAKLGIQCDDKVPNIAVLGSGGGLRAMIALYGTLVELKKCNLLDCVMYLLGVSGSTWCMSSIYKTEDWANKIEILEKNQSEKLVQGQWNLIKAKKAVLEAAREENYSLTDFWSYFIILKMKLKYFDGVTEAVDMSLSGLWGMVEVRKAWRSVVHEVVKGRT</sequence>
<dbReference type="GO" id="GO:0005654">
    <property type="term" value="C:nucleoplasm"/>
    <property type="evidence" value="ECO:0007669"/>
    <property type="project" value="TreeGrafter"/>
</dbReference>
<name>A0A8D2IVQ4_VARKO</name>
<dbReference type="InterPro" id="IPR002642">
    <property type="entry name" value="LysoPLipase_cat_dom"/>
</dbReference>
<dbReference type="GO" id="GO:0005509">
    <property type="term" value="F:calcium ion binding"/>
    <property type="evidence" value="ECO:0007669"/>
    <property type="project" value="TreeGrafter"/>
</dbReference>
<dbReference type="GO" id="GO:0005635">
    <property type="term" value="C:nuclear envelope"/>
    <property type="evidence" value="ECO:0007669"/>
    <property type="project" value="TreeGrafter"/>
</dbReference>
<dbReference type="OMA" id="TEDWANK"/>
<evidence type="ECO:0000256" key="2">
    <source>
        <dbReference type="ARBA" id="ARBA00023098"/>
    </source>
</evidence>
<dbReference type="AlphaFoldDB" id="A0A8D2IVQ4"/>
<dbReference type="InterPro" id="IPR016035">
    <property type="entry name" value="Acyl_Trfase/lysoPLipase"/>
</dbReference>
<organism evidence="5 6">
    <name type="scientific">Varanus komodoensis</name>
    <name type="common">Komodo dragon</name>
    <dbReference type="NCBI Taxonomy" id="61221"/>
    <lineage>
        <taxon>Eukaryota</taxon>
        <taxon>Metazoa</taxon>
        <taxon>Chordata</taxon>
        <taxon>Craniata</taxon>
        <taxon>Vertebrata</taxon>
        <taxon>Euteleostomi</taxon>
        <taxon>Lepidosauria</taxon>
        <taxon>Squamata</taxon>
        <taxon>Bifurcata</taxon>
        <taxon>Unidentata</taxon>
        <taxon>Episquamata</taxon>
        <taxon>Toxicofera</taxon>
        <taxon>Anguimorpha</taxon>
        <taxon>Paleoanguimorpha</taxon>
        <taxon>Varanoidea</taxon>
        <taxon>Varanidae</taxon>
        <taxon>Varanus</taxon>
    </lineage>
</organism>
<dbReference type="Proteomes" id="UP000694545">
    <property type="component" value="Unplaced"/>
</dbReference>
<dbReference type="Pfam" id="PF01735">
    <property type="entry name" value="PLA2_B"/>
    <property type="match status" value="1"/>
</dbReference>
<evidence type="ECO:0000259" key="4">
    <source>
        <dbReference type="PROSITE" id="PS51210"/>
    </source>
</evidence>
<keyword evidence="3" id="KW-0442">Lipid degradation</keyword>
<evidence type="ECO:0000256" key="3">
    <source>
        <dbReference type="PROSITE-ProRule" id="PRU00555"/>
    </source>
</evidence>
<protein>
    <recommendedName>
        <fullName evidence="4">PLA2c domain-containing protein</fullName>
    </recommendedName>
</protein>
<dbReference type="Ensembl" id="ENSVKKT00000006024.1">
    <property type="protein sequence ID" value="ENSVKKP00000005864.1"/>
    <property type="gene ID" value="ENSVKKG00000004279.1"/>
</dbReference>
<feature type="domain" description="PLA2c" evidence="4">
    <location>
        <begin position="1"/>
        <end position="191"/>
    </location>
</feature>
<evidence type="ECO:0000256" key="1">
    <source>
        <dbReference type="ARBA" id="ARBA00022801"/>
    </source>
</evidence>
<evidence type="ECO:0000313" key="5">
    <source>
        <dbReference type="Ensembl" id="ENSVKKP00000005864.1"/>
    </source>
</evidence>
<dbReference type="Gene3D" id="3.40.1090.10">
    <property type="entry name" value="Cytosolic phospholipase A2 catalytic domain"/>
    <property type="match status" value="1"/>
</dbReference>
<accession>A0A8D2IVQ4</accession>
<dbReference type="SUPFAM" id="SSF52151">
    <property type="entry name" value="FabD/lysophospholipase-like"/>
    <property type="match status" value="1"/>
</dbReference>
<reference evidence="5" key="1">
    <citation type="submission" date="2025-08" db="UniProtKB">
        <authorList>
            <consortium name="Ensembl"/>
        </authorList>
    </citation>
    <scope>IDENTIFICATION</scope>
</reference>
<proteinExistence type="predicted"/>
<evidence type="ECO:0000313" key="6">
    <source>
        <dbReference type="Proteomes" id="UP000694545"/>
    </source>
</evidence>
<dbReference type="GO" id="GO:0005544">
    <property type="term" value="F:calcium-dependent phospholipid binding"/>
    <property type="evidence" value="ECO:0007669"/>
    <property type="project" value="TreeGrafter"/>
</dbReference>
<dbReference type="PROSITE" id="PS51210">
    <property type="entry name" value="PLA2C"/>
    <property type="match status" value="1"/>
</dbReference>
<keyword evidence="2 3" id="KW-0443">Lipid metabolism</keyword>
<dbReference type="GO" id="GO:0047498">
    <property type="term" value="F:calcium-dependent phospholipase A2 activity"/>
    <property type="evidence" value="ECO:0007669"/>
    <property type="project" value="TreeGrafter"/>
</dbReference>
<dbReference type="PANTHER" id="PTHR10728:SF39">
    <property type="entry name" value="CYTOSOLIC PHOSPHOLIPASE A2 GAMMA"/>
    <property type="match status" value="1"/>
</dbReference>
<reference evidence="5" key="2">
    <citation type="submission" date="2025-09" db="UniProtKB">
        <authorList>
            <consortium name="Ensembl"/>
        </authorList>
    </citation>
    <scope>IDENTIFICATION</scope>
</reference>